<dbReference type="InterPro" id="IPR013785">
    <property type="entry name" value="Aldolase_TIM"/>
</dbReference>
<dbReference type="PANTHER" id="PTHR35273">
    <property type="entry name" value="ALPHA-1,4 POLYGALACTOSAMINIDASE, PUTATIVE (AFU_ORTHOLOGUE AFUA_3G07890)-RELATED"/>
    <property type="match status" value="1"/>
</dbReference>
<keyword evidence="4" id="KW-0812">Transmembrane</keyword>
<dbReference type="Gene3D" id="3.20.20.70">
    <property type="entry name" value="Aldolase class I"/>
    <property type="match status" value="1"/>
</dbReference>
<feature type="transmembrane region" description="Helical" evidence="4">
    <location>
        <begin position="18"/>
        <end position="39"/>
    </location>
</feature>
<feature type="domain" description="Glycoside-hydrolase family GH114 TIM-barrel" evidence="5">
    <location>
        <begin position="75"/>
        <end position="310"/>
    </location>
</feature>
<dbReference type="GO" id="GO:0004557">
    <property type="term" value="F:alpha-galactosidase activity"/>
    <property type="evidence" value="ECO:0007669"/>
    <property type="project" value="UniProtKB-EC"/>
</dbReference>
<organism evidence="6 7">
    <name type="scientific">Sporormia fimetaria CBS 119925</name>
    <dbReference type="NCBI Taxonomy" id="1340428"/>
    <lineage>
        <taxon>Eukaryota</taxon>
        <taxon>Fungi</taxon>
        <taxon>Dikarya</taxon>
        <taxon>Ascomycota</taxon>
        <taxon>Pezizomycotina</taxon>
        <taxon>Dothideomycetes</taxon>
        <taxon>Pleosporomycetidae</taxon>
        <taxon>Pleosporales</taxon>
        <taxon>Sporormiaceae</taxon>
        <taxon>Sporormia</taxon>
    </lineage>
</organism>
<name>A0A6A6VLS6_9PLEO</name>
<protein>
    <recommendedName>
        <fullName evidence="2">alpha-galactosidase</fullName>
        <ecNumber evidence="2">3.2.1.22</ecNumber>
    </recommendedName>
</protein>
<dbReference type="InterPro" id="IPR017853">
    <property type="entry name" value="GH"/>
</dbReference>
<evidence type="ECO:0000256" key="3">
    <source>
        <dbReference type="SAM" id="MobiDB-lite"/>
    </source>
</evidence>
<dbReference type="EMBL" id="MU006562">
    <property type="protein sequence ID" value="KAF2751548.1"/>
    <property type="molecule type" value="Genomic_DNA"/>
</dbReference>
<reference evidence="6" key="1">
    <citation type="journal article" date="2020" name="Stud. Mycol.">
        <title>101 Dothideomycetes genomes: a test case for predicting lifestyles and emergence of pathogens.</title>
        <authorList>
            <person name="Haridas S."/>
            <person name="Albert R."/>
            <person name="Binder M."/>
            <person name="Bloem J."/>
            <person name="Labutti K."/>
            <person name="Salamov A."/>
            <person name="Andreopoulos B."/>
            <person name="Baker S."/>
            <person name="Barry K."/>
            <person name="Bills G."/>
            <person name="Bluhm B."/>
            <person name="Cannon C."/>
            <person name="Castanera R."/>
            <person name="Culley D."/>
            <person name="Daum C."/>
            <person name="Ezra D."/>
            <person name="Gonzalez J."/>
            <person name="Henrissat B."/>
            <person name="Kuo A."/>
            <person name="Liang C."/>
            <person name="Lipzen A."/>
            <person name="Lutzoni F."/>
            <person name="Magnuson J."/>
            <person name="Mondo S."/>
            <person name="Nolan M."/>
            <person name="Ohm R."/>
            <person name="Pangilinan J."/>
            <person name="Park H.-J."/>
            <person name="Ramirez L."/>
            <person name="Alfaro M."/>
            <person name="Sun H."/>
            <person name="Tritt A."/>
            <person name="Yoshinaga Y."/>
            <person name="Zwiers L.-H."/>
            <person name="Turgeon B."/>
            <person name="Goodwin S."/>
            <person name="Spatafora J."/>
            <person name="Crous P."/>
            <person name="Grigoriev I."/>
        </authorList>
    </citation>
    <scope>NUCLEOTIDE SEQUENCE</scope>
    <source>
        <strain evidence="6">CBS 119925</strain>
    </source>
</reference>
<keyword evidence="7" id="KW-1185">Reference proteome</keyword>
<evidence type="ECO:0000256" key="4">
    <source>
        <dbReference type="SAM" id="Phobius"/>
    </source>
</evidence>
<dbReference type="AlphaFoldDB" id="A0A6A6VLS6"/>
<evidence type="ECO:0000259" key="5">
    <source>
        <dbReference type="Pfam" id="PF03537"/>
    </source>
</evidence>
<keyword evidence="6" id="KW-0378">Hydrolase</keyword>
<dbReference type="OrthoDB" id="2108802at2759"/>
<evidence type="ECO:0000256" key="1">
    <source>
        <dbReference type="ARBA" id="ARBA00001255"/>
    </source>
</evidence>
<dbReference type="Proteomes" id="UP000799440">
    <property type="component" value="Unassembled WGS sequence"/>
</dbReference>
<dbReference type="SUPFAM" id="SSF51445">
    <property type="entry name" value="(Trans)glycosidases"/>
    <property type="match status" value="1"/>
</dbReference>
<dbReference type="EC" id="3.2.1.22" evidence="2"/>
<keyword evidence="4" id="KW-0472">Membrane</keyword>
<dbReference type="PANTHER" id="PTHR35273:SF2">
    <property type="entry name" value="ALPHA-GALACTOSIDASE"/>
    <property type="match status" value="1"/>
</dbReference>
<proteinExistence type="predicted"/>
<evidence type="ECO:0000256" key="2">
    <source>
        <dbReference type="ARBA" id="ARBA00012755"/>
    </source>
</evidence>
<dbReference type="Pfam" id="PF03537">
    <property type="entry name" value="Glyco_hydro_114"/>
    <property type="match status" value="1"/>
</dbReference>
<accession>A0A6A6VLS6</accession>
<evidence type="ECO:0000313" key="7">
    <source>
        <dbReference type="Proteomes" id="UP000799440"/>
    </source>
</evidence>
<feature type="compositionally biased region" description="Pro residues" evidence="3">
    <location>
        <begin position="54"/>
        <end position="65"/>
    </location>
</feature>
<gene>
    <name evidence="6" type="ORF">M011DRAFT_118396</name>
</gene>
<comment type="catalytic activity">
    <reaction evidence="1">
        <text>Hydrolysis of terminal, non-reducing alpha-D-galactose residues in alpha-D-galactosides, including galactose oligosaccharides, galactomannans and galactolipids.</text>
        <dbReference type="EC" id="3.2.1.22"/>
    </reaction>
</comment>
<sequence length="316" mass="34564">MAALDAGLAGRESQKRKAILFSIGLILIIALALGLGLGLTVGRKSDDDDKDEPPAPSPTASPPPRAKWKPAVGDKWYIMLQADLGIITTEDVKVIDLDLFDRSEEWINGLHKNGKKVICYFSAGSYEPWRPDAGDFKDEDIGAVMDGWPDEKWLRIGSKNVRKIMAKRIELAHQKGCDAVDPDNVDGFQNENGLGLTAEDSVAFVKFLSATAASYNLSIGLKNAGDIIPDVLDFVDFSVNEECVEYAECETFQAFIKAGKPVFHIEYPVIENTTEVGWSTTTVQKYCSHEGNAKGSEGFSTVLTTMELDGSIQYCD</sequence>
<evidence type="ECO:0000313" key="6">
    <source>
        <dbReference type="EMBL" id="KAF2751548.1"/>
    </source>
</evidence>
<keyword evidence="4" id="KW-1133">Transmembrane helix</keyword>
<dbReference type="InterPro" id="IPR004352">
    <property type="entry name" value="GH114_TIM-barrel"/>
</dbReference>
<feature type="region of interest" description="Disordered" evidence="3">
    <location>
        <begin position="44"/>
        <end position="68"/>
    </location>
</feature>